<accession>A0A1R2C7A7</accession>
<dbReference type="EMBL" id="MPUH01000254">
    <property type="protein sequence ID" value="OMJ84904.1"/>
    <property type="molecule type" value="Genomic_DNA"/>
</dbReference>
<dbReference type="OrthoDB" id="320470at2759"/>
<keyword evidence="2" id="KW-1185">Reference proteome</keyword>
<name>A0A1R2C7A7_9CILI</name>
<organism evidence="1 2">
    <name type="scientific">Stentor coeruleus</name>
    <dbReference type="NCBI Taxonomy" id="5963"/>
    <lineage>
        <taxon>Eukaryota</taxon>
        <taxon>Sar</taxon>
        <taxon>Alveolata</taxon>
        <taxon>Ciliophora</taxon>
        <taxon>Postciliodesmatophora</taxon>
        <taxon>Heterotrichea</taxon>
        <taxon>Heterotrichida</taxon>
        <taxon>Stentoridae</taxon>
        <taxon>Stentor</taxon>
    </lineage>
</organism>
<comment type="caution">
    <text evidence="1">The sequence shown here is derived from an EMBL/GenBank/DDBJ whole genome shotgun (WGS) entry which is preliminary data.</text>
</comment>
<evidence type="ECO:0000313" key="2">
    <source>
        <dbReference type="Proteomes" id="UP000187209"/>
    </source>
</evidence>
<proteinExistence type="predicted"/>
<evidence type="ECO:0000313" key="1">
    <source>
        <dbReference type="EMBL" id="OMJ84904.1"/>
    </source>
</evidence>
<gene>
    <name evidence="1" type="ORF">SteCoe_13887</name>
</gene>
<protein>
    <submittedName>
        <fullName evidence="1">Uncharacterized protein</fullName>
    </submittedName>
</protein>
<dbReference type="Proteomes" id="UP000187209">
    <property type="component" value="Unassembled WGS sequence"/>
</dbReference>
<reference evidence="1 2" key="1">
    <citation type="submission" date="2016-11" db="EMBL/GenBank/DDBJ databases">
        <title>The macronuclear genome of Stentor coeruleus: a giant cell with tiny introns.</title>
        <authorList>
            <person name="Slabodnick M."/>
            <person name="Ruby J.G."/>
            <person name="Reiff S.B."/>
            <person name="Swart E.C."/>
            <person name="Gosai S."/>
            <person name="Prabakaran S."/>
            <person name="Witkowska E."/>
            <person name="Larue G.E."/>
            <person name="Fisher S."/>
            <person name="Freeman R.M."/>
            <person name="Gunawardena J."/>
            <person name="Chu W."/>
            <person name="Stover N.A."/>
            <person name="Gregory B.D."/>
            <person name="Nowacki M."/>
            <person name="Derisi J."/>
            <person name="Roy S.W."/>
            <person name="Marshall W.F."/>
            <person name="Sood P."/>
        </authorList>
    </citation>
    <scope>NUCLEOTIDE SEQUENCE [LARGE SCALE GENOMIC DNA]</scope>
    <source>
        <strain evidence="1">WM001</strain>
    </source>
</reference>
<dbReference type="AlphaFoldDB" id="A0A1R2C7A7"/>
<sequence>MARQFRVQSMDLYNKLGVKSASQKSRTTSFFDDGCSTFSLTLPKHRRTSFTLPDKAKGHPNDQKNIQSPIKFEKQLPRPDIYKQCADVNPNRFLTFNNSPMALTSTKRISSPNFSLYQGRDASQMYPSLQNQPEYNPNYNSVWSATDRGLVAFDKIQGRKEKRNNSTNFCRDITYTCIDKKVRSPNMSKTQAKYKDPVLPLFMLGTVTRGNIITSKTLEMNSYKTTEFLPLSSTFGKGWHQSDKISAQPIRGKCPKIVKLLTKNMPNLIEYN</sequence>